<dbReference type="PANTHER" id="PTHR30146:SF109">
    <property type="entry name" value="HTH-TYPE TRANSCRIPTIONAL REGULATOR GALS"/>
    <property type="match status" value="1"/>
</dbReference>
<evidence type="ECO:0000256" key="3">
    <source>
        <dbReference type="ARBA" id="ARBA00023163"/>
    </source>
</evidence>
<dbReference type="PRINTS" id="PR00036">
    <property type="entry name" value="HTHLACI"/>
</dbReference>
<dbReference type="InterPro" id="IPR028082">
    <property type="entry name" value="Peripla_BP_I"/>
</dbReference>
<dbReference type="PANTHER" id="PTHR30146">
    <property type="entry name" value="LACI-RELATED TRANSCRIPTIONAL REPRESSOR"/>
    <property type="match status" value="1"/>
</dbReference>
<evidence type="ECO:0000313" key="5">
    <source>
        <dbReference type="EMBL" id="BCJ99832.1"/>
    </source>
</evidence>
<dbReference type="Proteomes" id="UP000515703">
    <property type="component" value="Chromosome"/>
</dbReference>
<dbReference type="Pfam" id="PF00356">
    <property type="entry name" value="LacI"/>
    <property type="match status" value="1"/>
</dbReference>
<dbReference type="GO" id="GO:0000976">
    <property type="term" value="F:transcription cis-regulatory region binding"/>
    <property type="evidence" value="ECO:0007669"/>
    <property type="project" value="TreeGrafter"/>
</dbReference>
<evidence type="ECO:0000256" key="2">
    <source>
        <dbReference type="ARBA" id="ARBA00023125"/>
    </source>
</evidence>
<dbReference type="Gene3D" id="3.40.50.2300">
    <property type="match status" value="2"/>
</dbReference>
<dbReference type="SMART" id="SM00354">
    <property type="entry name" value="HTH_LACI"/>
    <property type="match status" value="1"/>
</dbReference>
<dbReference type="AlphaFoldDB" id="A0A7I8DNF3"/>
<gene>
    <name evidence="5" type="ORF">bsdcttw_28730</name>
</gene>
<evidence type="ECO:0000256" key="1">
    <source>
        <dbReference type="ARBA" id="ARBA00023015"/>
    </source>
</evidence>
<keyword evidence="2" id="KW-0238">DNA-binding</keyword>
<dbReference type="SUPFAM" id="SSF47413">
    <property type="entry name" value="lambda repressor-like DNA-binding domains"/>
    <property type="match status" value="1"/>
</dbReference>
<dbReference type="EMBL" id="AP023368">
    <property type="protein sequence ID" value="BCJ99832.1"/>
    <property type="molecule type" value="Genomic_DNA"/>
</dbReference>
<dbReference type="PROSITE" id="PS50932">
    <property type="entry name" value="HTH_LACI_2"/>
    <property type="match status" value="1"/>
</dbReference>
<keyword evidence="6" id="KW-1185">Reference proteome</keyword>
<dbReference type="RefSeq" id="WP_185255561.1">
    <property type="nucleotide sequence ID" value="NZ_AP023368.1"/>
</dbReference>
<reference evidence="5 6" key="2">
    <citation type="submission" date="2020-08" db="EMBL/GenBank/DDBJ databases">
        <authorList>
            <person name="Ueki A."/>
            <person name="Tonouchi A."/>
        </authorList>
    </citation>
    <scope>NUCLEOTIDE SEQUENCE [LARGE SCALE GENOMIC DNA]</scope>
    <source>
        <strain evidence="5 6">CTTW</strain>
    </source>
</reference>
<accession>A0A7I8DNF3</accession>
<dbReference type="GO" id="GO:0003700">
    <property type="term" value="F:DNA-binding transcription factor activity"/>
    <property type="evidence" value="ECO:0007669"/>
    <property type="project" value="TreeGrafter"/>
</dbReference>
<protein>
    <submittedName>
        <fullName evidence="5">Catabolite control protein A</fullName>
    </submittedName>
</protein>
<feature type="domain" description="HTH lacI-type" evidence="4">
    <location>
        <begin position="1"/>
        <end position="55"/>
    </location>
</feature>
<reference evidence="5 6" key="1">
    <citation type="submission" date="2020-08" db="EMBL/GenBank/DDBJ databases">
        <title>Draft genome sequencing of an Anaerocolumna strain isolated from anoxic soil subjected to BSD treatment.</title>
        <authorList>
            <person name="Uek A."/>
            <person name="Tonouchi A."/>
        </authorList>
    </citation>
    <scope>NUCLEOTIDE SEQUENCE [LARGE SCALE GENOMIC DNA]</scope>
    <source>
        <strain evidence="5 6">CTTW</strain>
    </source>
</reference>
<dbReference type="InterPro" id="IPR001761">
    <property type="entry name" value="Peripla_BP/Lac1_sug-bd_dom"/>
</dbReference>
<sequence length="333" mass="36754">MNIYDISKKAGVSTATISRVLNGSPSVSEATRNKVLKVIEDSDYTPNAFARSLGLDTMKTIGIMCTDSADLFHANAINYLERELRKCGYDSLLCCTGYELRDKKNYMKLLLSKRVDAVIVIGSNFLEAVDKNNDYIKSAARQIPLIIINGYINTPDIYGILCDEMQAVRQATALLLQQEKRNILFLHANKSLSSMNKLKGFQKAYEDCGLTLQGDLIQQCPLDITAAKNHLHSLKIKGITFQAVISAEDILAIGALKYARDEGILVPEELSVIGYNNSLLAESCEPELTSIDNHVESLCITAVSSLMRVLNKENVPAVITLSSELIIRKTTIE</sequence>
<proteinExistence type="predicted"/>
<keyword evidence="1" id="KW-0805">Transcription regulation</keyword>
<dbReference type="KEGG" id="acht:bsdcttw_28730"/>
<dbReference type="InterPro" id="IPR000843">
    <property type="entry name" value="HTH_LacI"/>
</dbReference>
<dbReference type="CDD" id="cd01392">
    <property type="entry name" value="HTH_LacI"/>
    <property type="match status" value="1"/>
</dbReference>
<organism evidence="5 6">
    <name type="scientific">Anaerocolumna chitinilytica</name>
    <dbReference type="NCBI Taxonomy" id="1727145"/>
    <lineage>
        <taxon>Bacteria</taxon>
        <taxon>Bacillati</taxon>
        <taxon>Bacillota</taxon>
        <taxon>Clostridia</taxon>
        <taxon>Lachnospirales</taxon>
        <taxon>Lachnospiraceae</taxon>
        <taxon>Anaerocolumna</taxon>
    </lineage>
</organism>
<dbReference type="CDD" id="cd06267">
    <property type="entry name" value="PBP1_LacI_sugar_binding-like"/>
    <property type="match status" value="1"/>
</dbReference>
<dbReference type="InterPro" id="IPR010982">
    <property type="entry name" value="Lambda_DNA-bd_dom_sf"/>
</dbReference>
<dbReference type="SUPFAM" id="SSF53822">
    <property type="entry name" value="Periplasmic binding protein-like I"/>
    <property type="match status" value="1"/>
</dbReference>
<evidence type="ECO:0000313" key="6">
    <source>
        <dbReference type="Proteomes" id="UP000515703"/>
    </source>
</evidence>
<dbReference type="Pfam" id="PF00532">
    <property type="entry name" value="Peripla_BP_1"/>
    <property type="match status" value="1"/>
</dbReference>
<keyword evidence="3" id="KW-0804">Transcription</keyword>
<name>A0A7I8DNF3_9FIRM</name>
<dbReference type="Gene3D" id="1.10.260.40">
    <property type="entry name" value="lambda repressor-like DNA-binding domains"/>
    <property type="match status" value="1"/>
</dbReference>
<evidence type="ECO:0000259" key="4">
    <source>
        <dbReference type="PROSITE" id="PS50932"/>
    </source>
</evidence>